<protein>
    <submittedName>
        <fullName evidence="2">Uncharacterized protein</fullName>
    </submittedName>
</protein>
<keyword evidence="1" id="KW-1133">Transmembrane helix</keyword>
<proteinExistence type="predicted"/>
<feature type="transmembrane region" description="Helical" evidence="1">
    <location>
        <begin position="12"/>
        <end position="32"/>
    </location>
</feature>
<dbReference type="OrthoDB" id="1493032at2"/>
<reference evidence="3" key="1">
    <citation type="submission" date="2016-12" db="EMBL/GenBank/DDBJ databases">
        <authorList>
            <person name="Varghese N."/>
            <person name="Submissions S."/>
        </authorList>
    </citation>
    <scope>NUCLEOTIDE SEQUENCE [LARGE SCALE GENOMIC DNA]</scope>
    <source>
        <strain evidence="3">DSM 18830</strain>
    </source>
</reference>
<name>A0A1M7ZZD7_9FLAO</name>
<dbReference type="Proteomes" id="UP000184611">
    <property type="component" value="Unassembled WGS sequence"/>
</dbReference>
<evidence type="ECO:0000313" key="3">
    <source>
        <dbReference type="Proteomes" id="UP000184611"/>
    </source>
</evidence>
<dbReference type="EMBL" id="FRYK01000006">
    <property type="protein sequence ID" value="SHO74228.1"/>
    <property type="molecule type" value="Genomic_DNA"/>
</dbReference>
<dbReference type="Pfam" id="PF25589">
    <property type="entry name" value="DUF7935"/>
    <property type="match status" value="1"/>
</dbReference>
<accession>A0A1M7ZZD7</accession>
<dbReference type="AlphaFoldDB" id="A0A1M7ZZD7"/>
<dbReference type="InterPro" id="IPR057695">
    <property type="entry name" value="DUF7935"/>
</dbReference>
<dbReference type="RefSeq" id="WP_073585130.1">
    <property type="nucleotide sequence ID" value="NZ_CBCSEA010000010.1"/>
</dbReference>
<keyword evidence="3" id="KW-1185">Reference proteome</keyword>
<evidence type="ECO:0000313" key="2">
    <source>
        <dbReference type="EMBL" id="SHO74228.1"/>
    </source>
</evidence>
<evidence type="ECO:0000256" key="1">
    <source>
        <dbReference type="SAM" id="Phobius"/>
    </source>
</evidence>
<keyword evidence="1" id="KW-0472">Membrane</keyword>
<dbReference type="STRING" id="416016.SAMN05443547_2614"/>
<sequence length="174" mass="20210">MIIEDKLLEIAAYTLPALITGGVAFVMMQKFYNSEESKRKFELLRENQKQALPIRLQAYERMVLFLERINPAQLLLRVAPISPTKDDYATLLIHHIQTEYEHNLTQQIYLTSETWDIVLKAKNSTVQIIRKNAAREDLTNADKLREAVMLEMTETEAPSTIAINFLKEELKRVF</sequence>
<keyword evidence="1" id="KW-0812">Transmembrane</keyword>
<gene>
    <name evidence="2" type="ORF">SAMN05443547_2614</name>
</gene>
<organism evidence="2 3">
    <name type="scientific">Flavobacterium cucumis</name>
    <dbReference type="NCBI Taxonomy" id="416016"/>
    <lineage>
        <taxon>Bacteria</taxon>
        <taxon>Pseudomonadati</taxon>
        <taxon>Bacteroidota</taxon>
        <taxon>Flavobacteriia</taxon>
        <taxon>Flavobacteriales</taxon>
        <taxon>Flavobacteriaceae</taxon>
        <taxon>Flavobacterium</taxon>
    </lineage>
</organism>